<evidence type="ECO:0000256" key="1">
    <source>
        <dbReference type="SAM" id="SignalP"/>
    </source>
</evidence>
<dbReference type="Proteomes" id="UP000540519">
    <property type="component" value="Unassembled WGS sequence"/>
</dbReference>
<evidence type="ECO:0000313" key="4">
    <source>
        <dbReference type="Proteomes" id="UP000540519"/>
    </source>
</evidence>
<dbReference type="RefSeq" id="WP_155600645.1">
    <property type="nucleotide sequence ID" value="NZ_RCNR01000037.1"/>
</dbReference>
<dbReference type="SMART" id="SM00867">
    <property type="entry name" value="YceI"/>
    <property type="match status" value="1"/>
</dbReference>
<keyword evidence="1" id="KW-0732">Signal</keyword>
<proteinExistence type="predicted"/>
<dbReference type="PANTHER" id="PTHR34406">
    <property type="entry name" value="PROTEIN YCEI"/>
    <property type="match status" value="1"/>
</dbReference>
<accession>A0A7X3D2P2</accession>
<evidence type="ECO:0000313" key="3">
    <source>
        <dbReference type="EMBL" id="MUH37321.1"/>
    </source>
</evidence>
<dbReference type="SUPFAM" id="SSF101874">
    <property type="entry name" value="YceI-like"/>
    <property type="match status" value="1"/>
</dbReference>
<feature type="domain" description="Lipid/polyisoprenoid-binding YceI-like" evidence="2">
    <location>
        <begin position="27"/>
        <end position="190"/>
    </location>
</feature>
<dbReference type="AlphaFoldDB" id="A0A7X3D2P2"/>
<reference evidence="3 4" key="1">
    <citation type="journal article" date="2019" name="Mar. Drugs">
        <title>Comparative Genomics and CAZyme Genome Repertoires of Marine Zobellia amurskyensis KMM 3526(T) and Zobellia laminariae KMM 3676(T).</title>
        <authorList>
            <person name="Chernysheva N."/>
            <person name="Bystritskaya E."/>
            <person name="Stenkova A."/>
            <person name="Golovkin I."/>
            <person name="Nedashkovskaya O."/>
            <person name="Isaeva M."/>
        </authorList>
    </citation>
    <scope>NUCLEOTIDE SEQUENCE [LARGE SCALE GENOMIC DNA]</scope>
    <source>
        <strain evidence="3 4">KMM 3526</strain>
    </source>
</reference>
<organism evidence="3 4">
    <name type="scientific">Zobellia amurskyensis</name>
    <dbReference type="NCBI Taxonomy" id="248905"/>
    <lineage>
        <taxon>Bacteria</taxon>
        <taxon>Pseudomonadati</taxon>
        <taxon>Bacteroidota</taxon>
        <taxon>Flavobacteriia</taxon>
        <taxon>Flavobacteriales</taxon>
        <taxon>Flavobacteriaceae</taxon>
        <taxon>Zobellia</taxon>
    </lineage>
</organism>
<protein>
    <submittedName>
        <fullName evidence="3">YceI family protein</fullName>
    </submittedName>
</protein>
<dbReference type="Gene3D" id="2.40.128.110">
    <property type="entry name" value="Lipid/polyisoprenoid-binding, YceI-like"/>
    <property type="match status" value="1"/>
</dbReference>
<keyword evidence="4" id="KW-1185">Reference proteome</keyword>
<sequence length="191" mass="20655">MKKGVFSLALAMVFGVATATEPVAEEKKEVKTETSTITWKAYKVTGSHTGTVNLKSGNLIFDGDKLTGGEFEVDMTTLVATDLEGESKGKLEGHLKSEDFFSTEKHTAATLVFTNVKASGKNAYEVTGDLTIKGVTKPVSFDVSVYGSKATASVKVDRTAYDIKYGSGNFFENLGDKTIYDEFDLVVDLEF</sequence>
<feature type="signal peptide" evidence="1">
    <location>
        <begin position="1"/>
        <end position="19"/>
    </location>
</feature>
<dbReference type="InterPro" id="IPR007372">
    <property type="entry name" value="Lipid/polyisoprenoid-bd_YceI"/>
</dbReference>
<comment type="caution">
    <text evidence="3">The sequence shown here is derived from an EMBL/GenBank/DDBJ whole genome shotgun (WGS) entry which is preliminary data.</text>
</comment>
<dbReference type="EMBL" id="RCNR01000037">
    <property type="protein sequence ID" value="MUH37321.1"/>
    <property type="molecule type" value="Genomic_DNA"/>
</dbReference>
<name>A0A7X3D2P2_9FLAO</name>
<dbReference type="OrthoDB" id="951410at2"/>
<evidence type="ECO:0000259" key="2">
    <source>
        <dbReference type="SMART" id="SM00867"/>
    </source>
</evidence>
<feature type="chain" id="PRO_5031072216" evidence="1">
    <location>
        <begin position="20"/>
        <end position="191"/>
    </location>
</feature>
<dbReference type="PANTHER" id="PTHR34406:SF1">
    <property type="entry name" value="PROTEIN YCEI"/>
    <property type="match status" value="1"/>
</dbReference>
<dbReference type="InterPro" id="IPR036761">
    <property type="entry name" value="TTHA0802/YceI-like_sf"/>
</dbReference>
<gene>
    <name evidence="3" type="ORF">D9O36_15830</name>
</gene>
<dbReference type="Pfam" id="PF04264">
    <property type="entry name" value="YceI"/>
    <property type="match status" value="1"/>
</dbReference>